<protein>
    <submittedName>
        <fullName evidence="5">Threonine synthase</fullName>
        <ecNumber evidence="5">4.2.3.1</ecNumber>
    </submittedName>
</protein>
<accession>A0ABW0RCK9</accession>
<evidence type="ECO:0000313" key="6">
    <source>
        <dbReference type="Proteomes" id="UP001595978"/>
    </source>
</evidence>
<evidence type="ECO:0000256" key="3">
    <source>
        <dbReference type="ARBA" id="ARBA00023239"/>
    </source>
</evidence>
<keyword evidence="2" id="KW-0663">Pyridoxal phosphate</keyword>
<dbReference type="CDD" id="cd01563">
    <property type="entry name" value="Thr-synth_1"/>
    <property type="match status" value="1"/>
</dbReference>
<dbReference type="InterPro" id="IPR036052">
    <property type="entry name" value="TrpB-like_PALP_sf"/>
</dbReference>
<dbReference type="EC" id="4.2.3.1" evidence="5"/>
<dbReference type="EMBL" id="JBHSNQ010000165">
    <property type="protein sequence ID" value="MFC5542517.1"/>
    <property type="molecule type" value="Genomic_DNA"/>
</dbReference>
<feature type="domain" description="Tryptophan synthase beta chain-like PALP" evidence="4">
    <location>
        <begin position="75"/>
        <end position="381"/>
    </location>
</feature>
<sequence length="416" mass="45005">MTQFSYISHLECPKCHKHYDAGQIQQLCKCGSPLLVRYDLEKAKSEISKAALSNRPKNLWRYHEVLPVVQKEHIVSLGEGGTPLQPLPKLGAEYGLNHLYIKDEGIIPTGSFKTRGASVGVSKAKELGVVRLAMPTNGNAGAAWALYCAKADIQATIVMPLDAPLITRKEVYIAGGDLHLINGLISDAGKVVAHLVQQEGVYDASTLKEPYRIEGKKTMGYEIVEQLGWKVPDVILYPTGGGVGIIGIYKALLEMLELGWIEKGKLPRLVAVQAEGCAPIVEAWKKGEKESVFFENSTTSAFGINVPKALGDFLVLEAVYNTGGCAIAVSEEELLESQKQVASFEGNFICPEGAATFAAARKLREEGWIREEELVVCLNTGAGIKYLETVDIHGVQILQPGDTLNAKSSSGNGGRE</sequence>
<dbReference type="Pfam" id="PF00291">
    <property type="entry name" value="PALP"/>
    <property type="match status" value="1"/>
</dbReference>
<evidence type="ECO:0000256" key="2">
    <source>
        <dbReference type="ARBA" id="ARBA00022898"/>
    </source>
</evidence>
<dbReference type="Proteomes" id="UP001595978">
    <property type="component" value="Unassembled WGS sequence"/>
</dbReference>
<dbReference type="PANTHER" id="PTHR48078:SF6">
    <property type="entry name" value="L-THREONINE DEHYDRATASE CATABOLIC TDCB"/>
    <property type="match status" value="1"/>
</dbReference>
<dbReference type="GO" id="GO:0004795">
    <property type="term" value="F:threonine synthase activity"/>
    <property type="evidence" value="ECO:0007669"/>
    <property type="project" value="UniProtKB-EC"/>
</dbReference>
<proteinExistence type="predicted"/>
<keyword evidence="3 5" id="KW-0456">Lyase</keyword>
<evidence type="ECO:0000256" key="1">
    <source>
        <dbReference type="ARBA" id="ARBA00001933"/>
    </source>
</evidence>
<comment type="cofactor">
    <cofactor evidence="1">
        <name>pyridoxal 5'-phosphate</name>
        <dbReference type="ChEBI" id="CHEBI:597326"/>
    </cofactor>
</comment>
<reference evidence="6" key="1">
    <citation type="journal article" date="2019" name="Int. J. Syst. Evol. Microbiol.">
        <title>The Global Catalogue of Microorganisms (GCM) 10K type strain sequencing project: providing services to taxonomists for standard genome sequencing and annotation.</title>
        <authorList>
            <consortium name="The Broad Institute Genomics Platform"/>
            <consortium name="The Broad Institute Genome Sequencing Center for Infectious Disease"/>
            <person name="Wu L."/>
            <person name="Ma J."/>
        </authorList>
    </citation>
    <scope>NUCLEOTIDE SEQUENCE [LARGE SCALE GENOMIC DNA]</scope>
    <source>
        <strain evidence="6">CCUG 56331</strain>
    </source>
</reference>
<name>A0ABW0RCK9_9BACL</name>
<organism evidence="5 6">
    <name type="scientific">Ureibacillus suwonensis</name>
    <dbReference type="NCBI Taxonomy" id="313007"/>
    <lineage>
        <taxon>Bacteria</taxon>
        <taxon>Bacillati</taxon>
        <taxon>Bacillota</taxon>
        <taxon>Bacilli</taxon>
        <taxon>Bacillales</taxon>
        <taxon>Caryophanaceae</taxon>
        <taxon>Ureibacillus</taxon>
    </lineage>
</organism>
<dbReference type="RefSeq" id="WP_390309924.1">
    <property type="nucleotide sequence ID" value="NZ_JBHSNQ010000165.1"/>
</dbReference>
<dbReference type="SUPFAM" id="SSF53686">
    <property type="entry name" value="Tryptophan synthase beta subunit-like PLP-dependent enzymes"/>
    <property type="match status" value="1"/>
</dbReference>
<dbReference type="Gene3D" id="3.40.50.1100">
    <property type="match status" value="2"/>
</dbReference>
<gene>
    <name evidence="5" type="ORF">ACFPOH_12460</name>
</gene>
<dbReference type="InterPro" id="IPR050147">
    <property type="entry name" value="Ser/Thr_Dehydratase"/>
</dbReference>
<keyword evidence="6" id="KW-1185">Reference proteome</keyword>
<dbReference type="PANTHER" id="PTHR48078">
    <property type="entry name" value="THREONINE DEHYDRATASE, MITOCHONDRIAL-RELATED"/>
    <property type="match status" value="1"/>
</dbReference>
<dbReference type="NCBIfam" id="NF006050">
    <property type="entry name" value="PRK08197.1"/>
    <property type="match status" value="1"/>
</dbReference>
<evidence type="ECO:0000259" key="4">
    <source>
        <dbReference type="Pfam" id="PF00291"/>
    </source>
</evidence>
<comment type="caution">
    <text evidence="5">The sequence shown here is derived from an EMBL/GenBank/DDBJ whole genome shotgun (WGS) entry which is preliminary data.</text>
</comment>
<evidence type="ECO:0000313" key="5">
    <source>
        <dbReference type="EMBL" id="MFC5542517.1"/>
    </source>
</evidence>
<dbReference type="InterPro" id="IPR001926">
    <property type="entry name" value="TrpB-like_PALP"/>
</dbReference>